<reference evidence="2 3" key="1">
    <citation type="submission" date="2021-06" db="EMBL/GenBank/DDBJ databases">
        <title>Caerostris extrusa draft genome.</title>
        <authorList>
            <person name="Kono N."/>
            <person name="Arakawa K."/>
        </authorList>
    </citation>
    <scope>NUCLEOTIDE SEQUENCE [LARGE SCALE GENOMIC DNA]</scope>
</reference>
<keyword evidence="3" id="KW-1185">Reference proteome</keyword>
<comment type="caution">
    <text evidence="2">The sequence shown here is derived from an EMBL/GenBank/DDBJ whole genome shotgun (WGS) entry which is preliminary data.</text>
</comment>
<name>A0AAV4X4U9_CAEEX</name>
<evidence type="ECO:0000256" key="1">
    <source>
        <dbReference type="SAM" id="MobiDB-lite"/>
    </source>
</evidence>
<sequence length="97" mass="10684">MEMKRVGILGLLLMHSGMKEVGDDVFTHPYLSGVFLASPGDAFALWVIPVSRCRVQLQTVESFIPTGLEKWKIPSQGPENHSPGRTAVQQEPKHSDA</sequence>
<proteinExistence type="predicted"/>
<evidence type="ECO:0000313" key="3">
    <source>
        <dbReference type="Proteomes" id="UP001054945"/>
    </source>
</evidence>
<organism evidence="2 3">
    <name type="scientific">Caerostris extrusa</name>
    <name type="common">Bark spider</name>
    <name type="synonym">Caerostris bankana</name>
    <dbReference type="NCBI Taxonomy" id="172846"/>
    <lineage>
        <taxon>Eukaryota</taxon>
        <taxon>Metazoa</taxon>
        <taxon>Ecdysozoa</taxon>
        <taxon>Arthropoda</taxon>
        <taxon>Chelicerata</taxon>
        <taxon>Arachnida</taxon>
        <taxon>Araneae</taxon>
        <taxon>Araneomorphae</taxon>
        <taxon>Entelegynae</taxon>
        <taxon>Araneoidea</taxon>
        <taxon>Araneidae</taxon>
        <taxon>Caerostris</taxon>
    </lineage>
</organism>
<accession>A0AAV4X4U9</accession>
<dbReference type="Proteomes" id="UP001054945">
    <property type="component" value="Unassembled WGS sequence"/>
</dbReference>
<protein>
    <submittedName>
        <fullName evidence="2">Uncharacterized protein</fullName>
    </submittedName>
</protein>
<evidence type="ECO:0000313" key="2">
    <source>
        <dbReference type="EMBL" id="GIY89010.1"/>
    </source>
</evidence>
<feature type="region of interest" description="Disordered" evidence="1">
    <location>
        <begin position="70"/>
        <end position="97"/>
    </location>
</feature>
<dbReference type="EMBL" id="BPLR01017140">
    <property type="protein sequence ID" value="GIY89010.1"/>
    <property type="molecule type" value="Genomic_DNA"/>
</dbReference>
<gene>
    <name evidence="2" type="ORF">CEXT_774391</name>
</gene>
<dbReference type="AlphaFoldDB" id="A0AAV4X4U9"/>